<dbReference type="PANTHER" id="PTHR30151:SF20">
    <property type="entry name" value="ABC TRANSPORTER PERMEASE PROTEIN HI_0355-RELATED"/>
    <property type="match status" value="1"/>
</dbReference>
<dbReference type="PANTHER" id="PTHR30151">
    <property type="entry name" value="ALKANE SULFONATE ABC TRANSPORTER-RELATED, MEMBRANE SUBUNIT"/>
    <property type="match status" value="1"/>
</dbReference>
<feature type="transmembrane region" description="Helical" evidence="7">
    <location>
        <begin position="128"/>
        <end position="149"/>
    </location>
</feature>
<keyword evidence="4 7" id="KW-0812">Transmembrane</keyword>
<keyword evidence="6 7" id="KW-0472">Membrane</keyword>
<gene>
    <name evidence="9" type="ORF">GCM10007923_37540</name>
</gene>
<evidence type="ECO:0000256" key="3">
    <source>
        <dbReference type="ARBA" id="ARBA00022475"/>
    </source>
</evidence>
<feature type="transmembrane region" description="Helical" evidence="7">
    <location>
        <begin position="219"/>
        <end position="238"/>
    </location>
</feature>
<comment type="subcellular location">
    <subcellularLocation>
        <location evidence="1 7">Cell membrane</location>
        <topology evidence="1 7">Multi-pass membrane protein</topology>
    </subcellularLocation>
</comment>
<dbReference type="Pfam" id="PF00528">
    <property type="entry name" value="BPD_transp_1"/>
    <property type="match status" value="1"/>
</dbReference>
<name>A0ABQ5ZIB4_9HYPH</name>
<accession>A0ABQ5ZIB4</accession>
<dbReference type="EMBL" id="BSOP01000030">
    <property type="protein sequence ID" value="GLR52540.1"/>
    <property type="molecule type" value="Genomic_DNA"/>
</dbReference>
<feature type="transmembrane region" description="Helical" evidence="7">
    <location>
        <begin position="178"/>
        <end position="199"/>
    </location>
</feature>
<keyword evidence="10" id="KW-1185">Reference proteome</keyword>
<organism evidence="9 10">
    <name type="scientific">Shinella yambaruensis</name>
    <dbReference type="NCBI Taxonomy" id="415996"/>
    <lineage>
        <taxon>Bacteria</taxon>
        <taxon>Pseudomonadati</taxon>
        <taxon>Pseudomonadota</taxon>
        <taxon>Alphaproteobacteria</taxon>
        <taxon>Hyphomicrobiales</taxon>
        <taxon>Rhizobiaceae</taxon>
        <taxon>Shinella</taxon>
    </lineage>
</organism>
<comment type="caution">
    <text evidence="9">The sequence shown here is derived from an EMBL/GenBank/DDBJ whole genome shotgun (WGS) entry which is preliminary data.</text>
</comment>
<evidence type="ECO:0000313" key="10">
    <source>
        <dbReference type="Proteomes" id="UP001156702"/>
    </source>
</evidence>
<reference evidence="10" key="1">
    <citation type="journal article" date="2019" name="Int. J. Syst. Evol. Microbiol.">
        <title>The Global Catalogue of Microorganisms (GCM) 10K type strain sequencing project: providing services to taxonomists for standard genome sequencing and annotation.</title>
        <authorList>
            <consortium name="The Broad Institute Genomics Platform"/>
            <consortium name="The Broad Institute Genome Sequencing Center for Infectious Disease"/>
            <person name="Wu L."/>
            <person name="Ma J."/>
        </authorList>
    </citation>
    <scope>NUCLEOTIDE SEQUENCE [LARGE SCALE GENOMIC DNA]</scope>
    <source>
        <strain evidence="10">NBRC 102122</strain>
    </source>
</reference>
<protein>
    <submittedName>
        <fullName evidence="9">ABC transporter permease</fullName>
    </submittedName>
</protein>
<dbReference type="SUPFAM" id="SSF161098">
    <property type="entry name" value="MetI-like"/>
    <property type="match status" value="1"/>
</dbReference>
<evidence type="ECO:0000313" key="9">
    <source>
        <dbReference type="EMBL" id="GLR52540.1"/>
    </source>
</evidence>
<dbReference type="InterPro" id="IPR000515">
    <property type="entry name" value="MetI-like"/>
</dbReference>
<feature type="transmembrane region" description="Helical" evidence="7">
    <location>
        <begin position="12"/>
        <end position="31"/>
    </location>
</feature>
<sequence length="256" mass="27987">MYRDNSKLLQAALVVLVFFIVTGGWEFYVWVSETPAFVLPAPSVVGKQLFSLLGNAMFWDNFWVTMYEVLMGYVLGILIAVVLGVLISQIRLLDLSLMPYIVAFQTIPSVALAPIFLQWFGYGLASKIVMAALIAFFPMLVNVIAGLQASGRDEVQMLKAFGASRLQILLKVRVPNSLPYVFAGLGLGVVFALVGAIVAEFVGAQKGLGKMILQFNEQFNIAGMFAILIVLAAIGMTMHSIVGMAKRRVVFWAGDH</sequence>
<evidence type="ECO:0000259" key="8">
    <source>
        <dbReference type="PROSITE" id="PS50928"/>
    </source>
</evidence>
<evidence type="ECO:0000256" key="5">
    <source>
        <dbReference type="ARBA" id="ARBA00022989"/>
    </source>
</evidence>
<keyword evidence="2 7" id="KW-0813">Transport</keyword>
<evidence type="ECO:0000256" key="7">
    <source>
        <dbReference type="RuleBase" id="RU363032"/>
    </source>
</evidence>
<feature type="transmembrane region" description="Helical" evidence="7">
    <location>
        <begin position="100"/>
        <end position="122"/>
    </location>
</feature>
<dbReference type="Proteomes" id="UP001156702">
    <property type="component" value="Unassembled WGS sequence"/>
</dbReference>
<dbReference type="InterPro" id="IPR035906">
    <property type="entry name" value="MetI-like_sf"/>
</dbReference>
<feature type="transmembrane region" description="Helical" evidence="7">
    <location>
        <begin position="70"/>
        <end position="88"/>
    </location>
</feature>
<proteinExistence type="inferred from homology"/>
<evidence type="ECO:0000256" key="6">
    <source>
        <dbReference type="ARBA" id="ARBA00023136"/>
    </source>
</evidence>
<dbReference type="CDD" id="cd06261">
    <property type="entry name" value="TM_PBP2"/>
    <property type="match status" value="1"/>
</dbReference>
<keyword evidence="5 7" id="KW-1133">Transmembrane helix</keyword>
<dbReference type="RefSeq" id="WP_244768619.1">
    <property type="nucleotide sequence ID" value="NZ_BSOP01000030.1"/>
</dbReference>
<keyword evidence="3" id="KW-1003">Cell membrane</keyword>
<dbReference type="Gene3D" id="1.10.3720.10">
    <property type="entry name" value="MetI-like"/>
    <property type="match status" value="1"/>
</dbReference>
<feature type="domain" description="ABC transmembrane type-1" evidence="8">
    <location>
        <begin position="62"/>
        <end position="240"/>
    </location>
</feature>
<evidence type="ECO:0000256" key="2">
    <source>
        <dbReference type="ARBA" id="ARBA00022448"/>
    </source>
</evidence>
<evidence type="ECO:0000256" key="1">
    <source>
        <dbReference type="ARBA" id="ARBA00004651"/>
    </source>
</evidence>
<evidence type="ECO:0000256" key="4">
    <source>
        <dbReference type="ARBA" id="ARBA00022692"/>
    </source>
</evidence>
<dbReference type="PROSITE" id="PS50928">
    <property type="entry name" value="ABC_TM1"/>
    <property type="match status" value="1"/>
</dbReference>
<comment type="similarity">
    <text evidence="7">Belongs to the binding-protein-dependent transport system permease family.</text>
</comment>